<reference evidence="3" key="1">
    <citation type="journal article" date="2010" name="Genome Res.">
        <title>Population genomic sequencing of Coccidioides fungi reveals recent hybridization and transposon control.</title>
        <authorList>
            <person name="Neafsey D.E."/>
            <person name="Barker B.M."/>
            <person name="Sharpton T.J."/>
            <person name="Stajich J.E."/>
            <person name="Park D.J."/>
            <person name="Whiston E."/>
            <person name="Hung C.-Y."/>
            <person name="McMahan C."/>
            <person name="White J."/>
            <person name="Sykes S."/>
            <person name="Heiman D."/>
            <person name="Young S."/>
            <person name="Zeng Q."/>
            <person name="Abouelleil A."/>
            <person name="Aftuck L."/>
            <person name="Bessette D."/>
            <person name="Brown A."/>
            <person name="FitzGerald M."/>
            <person name="Lui A."/>
            <person name="Macdonald J.P."/>
            <person name="Priest M."/>
            <person name="Orbach M.J."/>
            <person name="Galgiani J.N."/>
            <person name="Kirkland T.N."/>
            <person name="Cole G.T."/>
            <person name="Birren B.W."/>
            <person name="Henn M.R."/>
            <person name="Taylor J.W."/>
            <person name="Rounsley S.D."/>
        </authorList>
    </citation>
    <scope>NUCLEOTIDE SEQUENCE [LARGE SCALE GENOMIC DNA]</scope>
    <source>
        <strain evidence="3">RMSCC 3703</strain>
    </source>
</reference>
<feature type="region of interest" description="Disordered" evidence="1">
    <location>
        <begin position="1"/>
        <end position="82"/>
    </location>
</feature>
<feature type="compositionally biased region" description="Acidic residues" evidence="1">
    <location>
        <begin position="47"/>
        <end position="58"/>
    </location>
</feature>
<sequence length="171" mass="18534">MPRAKRVKRTSPVPEPSSPPPAAAPPSTSSKADSLSPPPSDSIDPALLDEEEEEEAAEQPEPSQQPAEKQKQPFTGGGRGFNALKSFHGQIYTGMAVGGSHTWNYNPGIWKETKEEPDLWRVEYDATKRRARNAPRGSGAPVGTELSLVYCWASGAMRTYGWAGMMGMDSM</sequence>
<evidence type="ECO:0000313" key="2">
    <source>
        <dbReference type="EMBL" id="KMU74199.1"/>
    </source>
</evidence>
<proteinExistence type="predicted"/>
<dbReference type="OrthoDB" id="4225980at2759"/>
<organism evidence="2 3">
    <name type="scientific">Coccidioides immitis RMSCC 3703</name>
    <dbReference type="NCBI Taxonomy" id="454286"/>
    <lineage>
        <taxon>Eukaryota</taxon>
        <taxon>Fungi</taxon>
        <taxon>Dikarya</taxon>
        <taxon>Ascomycota</taxon>
        <taxon>Pezizomycotina</taxon>
        <taxon>Eurotiomycetes</taxon>
        <taxon>Eurotiomycetidae</taxon>
        <taxon>Onygenales</taxon>
        <taxon>Onygenaceae</taxon>
        <taxon>Coccidioides</taxon>
    </lineage>
</organism>
<feature type="compositionally biased region" description="Pro residues" evidence="1">
    <location>
        <begin position="13"/>
        <end position="24"/>
    </location>
</feature>
<dbReference type="AlphaFoldDB" id="A0A0J8QP02"/>
<accession>A0A0J8QP02</accession>
<dbReference type="EMBL" id="DS268279">
    <property type="protein sequence ID" value="KMU74199.1"/>
    <property type="molecule type" value="Genomic_DNA"/>
</dbReference>
<dbReference type="Proteomes" id="UP000054559">
    <property type="component" value="Unassembled WGS sequence"/>
</dbReference>
<feature type="compositionally biased region" description="Low complexity" evidence="1">
    <location>
        <begin position="25"/>
        <end position="46"/>
    </location>
</feature>
<gene>
    <name evidence="2" type="ORF">CISG_10299</name>
</gene>
<dbReference type="STRING" id="454286.A0A0J8QP02"/>
<evidence type="ECO:0000313" key="3">
    <source>
        <dbReference type="Proteomes" id="UP000054559"/>
    </source>
</evidence>
<evidence type="ECO:0000256" key="1">
    <source>
        <dbReference type="SAM" id="MobiDB-lite"/>
    </source>
</evidence>
<protein>
    <submittedName>
        <fullName evidence="2">Uncharacterized protein</fullName>
    </submittedName>
</protein>
<name>A0A0J8QP02_COCIT</name>